<reference evidence="3" key="1">
    <citation type="journal article" date="2019" name="Sci. Rep.">
        <title>Draft genome of Tanacetum cinerariifolium, the natural source of mosquito coil.</title>
        <authorList>
            <person name="Yamashiro T."/>
            <person name="Shiraishi A."/>
            <person name="Satake H."/>
            <person name="Nakayama K."/>
        </authorList>
    </citation>
    <scope>NUCLEOTIDE SEQUENCE</scope>
</reference>
<gene>
    <name evidence="3" type="ORF">Tci_848091</name>
</gene>
<name>A0A699QT18_TANCI</name>
<feature type="region of interest" description="Disordered" evidence="1">
    <location>
        <begin position="211"/>
        <end position="256"/>
    </location>
</feature>
<keyword evidence="2" id="KW-0732">Signal</keyword>
<evidence type="ECO:0000313" key="3">
    <source>
        <dbReference type="EMBL" id="GFC76121.1"/>
    </source>
</evidence>
<feature type="chain" id="PRO_5025359324" evidence="2">
    <location>
        <begin position="24"/>
        <end position="256"/>
    </location>
</feature>
<comment type="caution">
    <text evidence="3">The sequence shown here is derived from an EMBL/GenBank/DDBJ whole genome shotgun (WGS) entry which is preliminary data.</text>
</comment>
<feature type="non-terminal residue" evidence="3">
    <location>
        <position position="1"/>
    </location>
</feature>
<dbReference type="AlphaFoldDB" id="A0A699QT18"/>
<proteinExistence type="predicted"/>
<sequence length="256" mass="27261">IEAAVAAELSLAGLVVVVAQAEAHCGAGQQIGPRRAAASGATGLQVGIGLAIEGQPRRETVLRSHRERHYYLPGLAAGRVVEVREAQARLEQHPRRGRPMHRIGCHRLRIGPESEAPQSEAYYTNFKRLLQNLADGRGVAHYHKVARAGQRIVDAGRAGGQQPVVGAVQAHGGGHADTIPMQQLPGSPAGKIGVGIAQDAGEQAVFTAIARPKKPLRQPRQPGQQPKRHQPVQPRGAAQLQQRRQLPGIGQAGNQH</sequence>
<evidence type="ECO:0000256" key="2">
    <source>
        <dbReference type="SAM" id="SignalP"/>
    </source>
</evidence>
<protein>
    <submittedName>
        <fullName evidence="3">Uncharacterized protein</fullName>
    </submittedName>
</protein>
<organism evidence="3">
    <name type="scientific">Tanacetum cinerariifolium</name>
    <name type="common">Dalmatian daisy</name>
    <name type="synonym">Chrysanthemum cinerariifolium</name>
    <dbReference type="NCBI Taxonomy" id="118510"/>
    <lineage>
        <taxon>Eukaryota</taxon>
        <taxon>Viridiplantae</taxon>
        <taxon>Streptophyta</taxon>
        <taxon>Embryophyta</taxon>
        <taxon>Tracheophyta</taxon>
        <taxon>Spermatophyta</taxon>
        <taxon>Magnoliopsida</taxon>
        <taxon>eudicotyledons</taxon>
        <taxon>Gunneridae</taxon>
        <taxon>Pentapetalae</taxon>
        <taxon>asterids</taxon>
        <taxon>campanulids</taxon>
        <taxon>Asterales</taxon>
        <taxon>Asteraceae</taxon>
        <taxon>Asteroideae</taxon>
        <taxon>Anthemideae</taxon>
        <taxon>Anthemidinae</taxon>
        <taxon>Tanacetum</taxon>
    </lineage>
</organism>
<feature type="compositionally biased region" description="Low complexity" evidence="1">
    <location>
        <begin position="218"/>
        <end position="248"/>
    </location>
</feature>
<accession>A0A699QT18</accession>
<feature type="non-terminal residue" evidence="3">
    <location>
        <position position="256"/>
    </location>
</feature>
<feature type="signal peptide" evidence="2">
    <location>
        <begin position="1"/>
        <end position="23"/>
    </location>
</feature>
<feature type="region of interest" description="Disordered" evidence="1">
    <location>
        <begin position="172"/>
        <end position="194"/>
    </location>
</feature>
<dbReference type="EMBL" id="BKCJ011054861">
    <property type="protein sequence ID" value="GFC76121.1"/>
    <property type="molecule type" value="Genomic_DNA"/>
</dbReference>
<evidence type="ECO:0000256" key="1">
    <source>
        <dbReference type="SAM" id="MobiDB-lite"/>
    </source>
</evidence>